<dbReference type="PRINTS" id="PR01210">
    <property type="entry name" value="GGTRANSPTASE"/>
</dbReference>
<dbReference type="GO" id="GO:0103068">
    <property type="term" value="F:leukotriene C4 gamma-glutamyl transferase activity"/>
    <property type="evidence" value="ECO:0007669"/>
    <property type="project" value="UniProtKB-EC"/>
</dbReference>
<evidence type="ECO:0000256" key="10">
    <source>
        <dbReference type="PIRSR" id="PIRSR600101-2"/>
    </source>
</evidence>
<dbReference type="SUPFAM" id="SSF56235">
    <property type="entry name" value="N-terminal nucleophile aminohydrolases (Ntn hydrolases)"/>
    <property type="match status" value="1"/>
</dbReference>
<gene>
    <name evidence="13" type="primary">ggt</name>
    <name evidence="13" type="ORF">E3D00_02870</name>
</gene>
<dbReference type="InterPro" id="IPR000101">
    <property type="entry name" value="GGT_peptidase"/>
</dbReference>
<evidence type="ECO:0000256" key="6">
    <source>
        <dbReference type="ARBA" id="ARBA00023145"/>
    </source>
</evidence>
<dbReference type="UniPathway" id="UPA00204"/>
<dbReference type="GO" id="GO:0006750">
    <property type="term" value="P:glutathione biosynthetic process"/>
    <property type="evidence" value="ECO:0007669"/>
    <property type="project" value="UniProtKB-KW"/>
</dbReference>
<keyword evidence="5 11" id="KW-0378">Hydrolase</keyword>
<feature type="binding site" evidence="10">
    <location>
        <position position="496"/>
    </location>
    <ligand>
        <name>L-glutamate</name>
        <dbReference type="ChEBI" id="CHEBI:29985"/>
    </ligand>
</feature>
<dbReference type="InterPro" id="IPR029055">
    <property type="entry name" value="Ntn_hydrolases_N"/>
</dbReference>
<evidence type="ECO:0000256" key="8">
    <source>
        <dbReference type="ARBA" id="ARBA00047417"/>
    </source>
</evidence>
<sequence>MKKFLAACAVCLVAKTALAVPHSAPALSADHDPLAFGPDHRASGFLASGQHGMVVSAQHLASEAGAKVLAQGGNAIDAAVAVGYALAVVYPAAGNIGGGGFMTIHLKNGQTVFIDFREHAPAAASETMYLDASGKVIQGLSTEGWKAVAIPATVAGLDTLLKKWGRLPRSKVMAPAIELAQNGFVLEDGDVELLNTSTRYFLKDPYARTIFLRPDGSPLQVGDRLVQKNLARTLEQISKNGAHAFYEGSIAKEIVRASQEGGGFLTAEDFKNYHIRFMDPVRCSYRGYTVDTAPPPSAGGVALCEILNILSGYDMHALGLHTASSVQREIEAMRHAYSDRRDLGDPAFVQNPIQHLTDPQYAAQIRKGIPLDHALASDQLVAGQALPSKAAAISSDGHEKHETTQFSVLDQQGNAVSATYTLNGWFGAGVMGGHTGIWMNDEMDDFSSKPGTPNMYGVVGSKANAIAPGKTPLSSMSPSILTKNGKVVMVIGSPGGSRIPTITLSAILGVVDYGLDIRQAVDLPRIHEQWEPSAVEVETGALSSDAMKQLQNEGYTFSLHRPWGIAEGILAGRPSLGVPDTGLIYGAADPRHAGGKAVGE</sequence>
<dbReference type="GO" id="GO:0006751">
    <property type="term" value="P:glutathione catabolic process"/>
    <property type="evidence" value="ECO:0007669"/>
    <property type="project" value="UniProtKB-UniRule"/>
</dbReference>
<feature type="active site" description="Nucleophile" evidence="9">
    <location>
        <position position="403"/>
    </location>
</feature>
<dbReference type="EC" id="2.3.2.2" evidence="11"/>
<name>A0A4Y6UIH6_9PROT</name>
<keyword evidence="6 11" id="KW-0865">Zymogen</keyword>
<evidence type="ECO:0000313" key="14">
    <source>
        <dbReference type="Proteomes" id="UP000316313"/>
    </source>
</evidence>
<proteinExistence type="inferred from homology"/>
<reference evidence="13 14" key="1">
    <citation type="submission" date="2019-03" db="EMBL/GenBank/DDBJ databases">
        <title>The complete genome sequence of Swingsia samuiensis NBRC107927(T).</title>
        <authorList>
            <person name="Chua K.-O."/>
            <person name="Chan K.-G."/>
            <person name="See-Too W.-S."/>
        </authorList>
    </citation>
    <scope>NUCLEOTIDE SEQUENCE [LARGE SCALE GENOMIC DNA]</scope>
    <source>
        <strain evidence="13 14">AH83</strain>
    </source>
</reference>
<accession>A0A4Y6UIH6</accession>
<dbReference type="InterPro" id="IPR043137">
    <property type="entry name" value="GGT_ssub_C"/>
</dbReference>
<keyword evidence="7 11" id="KW-0012">Acyltransferase</keyword>
<comment type="similarity">
    <text evidence="3 11">Belongs to the gamma-glutamyltransferase family.</text>
</comment>
<dbReference type="KEGG" id="ssam:E3D00_02870"/>
<dbReference type="AlphaFoldDB" id="A0A4Y6UIH6"/>
<comment type="PTM">
    <text evidence="11">Cleaved by autocatalysis into a large and a small subunit.</text>
</comment>
<dbReference type="Proteomes" id="UP000316313">
    <property type="component" value="Chromosome"/>
</dbReference>
<feature type="binding site" evidence="10">
    <location>
        <begin position="421"/>
        <end position="423"/>
    </location>
    <ligand>
        <name>L-glutamate</name>
        <dbReference type="ChEBI" id="CHEBI:29985"/>
    </ligand>
</feature>
<evidence type="ECO:0000256" key="11">
    <source>
        <dbReference type="RuleBase" id="RU368036"/>
    </source>
</evidence>
<feature type="binding site" evidence="10">
    <location>
        <begin position="474"/>
        <end position="475"/>
    </location>
    <ligand>
        <name>L-glutamate</name>
        <dbReference type="ChEBI" id="CHEBI:29985"/>
    </ligand>
</feature>
<keyword evidence="11" id="KW-0317">Glutathione biosynthesis</keyword>
<keyword evidence="12" id="KW-0732">Signal</keyword>
<comment type="catalytic activity">
    <reaction evidence="8 11">
        <text>an N-terminal (5-L-glutamyl)-[peptide] + an alpha-amino acid = 5-L-glutamyl amino acid + an N-terminal L-alpha-aminoacyl-[peptide]</text>
        <dbReference type="Rhea" id="RHEA:23904"/>
        <dbReference type="Rhea" id="RHEA-COMP:9780"/>
        <dbReference type="Rhea" id="RHEA-COMP:9795"/>
        <dbReference type="ChEBI" id="CHEBI:77644"/>
        <dbReference type="ChEBI" id="CHEBI:78597"/>
        <dbReference type="ChEBI" id="CHEBI:78599"/>
        <dbReference type="ChEBI" id="CHEBI:78608"/>
        <dbReference type="EC" id="2.3.2.2"/>
    </reaction>
</comment>
<feature type="chain" id="PRO_5021244754" description="Glutathione hydrolase proenzyme" evidence="12">
    <location>
        <begin position="20"/>
        <end position="600"/>
    </location>
</feature>
<dbReference type="OrthoDB" id="9781342at2"/>
<evidence type="ECO:0000256" key="7">
    <source>
        <dbReference type="ARBA" id="ARBA00023315"/>
    </source>
</evidence>
<evidence type="ECO:0000313" key="13">
    <source>
        <dbReference type="EMBL" id="QDH16630.1"/>
    </source>
</evidence>
<comment type="pathway">
    <text evidence="11">Sulfur metabolism; glutathione metabolism.</text>
</comment>
<dbReference type="RefSeq" id="WP_141459776.1">
    <property type="nucleotide sequence ID" value="NZ_CP038141.1"/>
</dbReference>
<comment type="catalytic activity">
    <reaction evidence="1 11">
        <text>an S-substituted glutathione + H2O = an S-substituted L-cysteinylglycine + L-glutamate</text>
        <dbReference type="Rhea" id="RHEA:59468"/>
        <dbReference type="ChEBI" id="CHEBI:15377"/>
        <dbReference type="ChEBI" id="CHEBI:29985"/>
        <dbReference type="ChEBI" id="CHEBI:90779"/>
        <dbReference type="ChEBI" id="CHEBI:143103"/>
        <dbReference type="EC" id="3.4.19.13"/>
    </reaction>
</comment>
<dbReference type="GO" id="GO:0036374">
    <property type="term" value="F:glutathione hydrolase activity"/>
    <property type="evidence" value="ECO:0007669"/>
    <property type="project" value="UniProtKB-UniRule"/>
</dbReference>
<feature type="binding site" evidence="10">
    <location>
        <position position="445"/>
    </location>
    <ligand>
        <name>L-glutamate</name>
        <dbReference type="ChEBI" id="CHEBI:29985"/>
    </ligand>
</feature>
<dbReference type="PANTHER" id="PTHR43199:SF1">
    <property type="entry name" value="GLUTATHIONE HYDROLASE PROENZYME"/>
    <property type="match status" value="1"/>
</dbReference>
<dbReference type="Gene3D" id="1.10.246.130">
    <property type="match status" value="1"/>
</dbReference>
<dbReference type="NCBIfam" id="TIGR00066">
    <property type="entry name" value="g_glut_trans"/>
    <property type="match status" value="1"/>
</dbReference>
<dbReference type="EMBL" id="CP038141">
    <property type="protein sequence ID" value="QDH16630.1"/>
    <property type="molecule type" value="Genomic_DNA"/>
</dbReference>
<dbReference type="Pfam" id="PF01019">
    <property type="entry name" value="G_glu_transpept"/>
    <property type="match status" value="1"/>
</dbReference>
<dbReference type="EC" id="3.4.19.13" evidence="11"/>
<evidence type="ECO:0000256" key="1">
    <source>
        <dbReference type="ARBA" id="ARBA00001049"/>
    </source>
</evidence>
<dbReference type="InterPro" id="IPR051792">
    <property type="entry name" value="GGT_bact"/>
</dbReference>
<keyword evidence="14" id="KW-1185">Reference proteome</keyword>
<dbReference type="PANTHER" id="PTHR43199">
    <property type="entry name" value="GLUTATHIONE HYDROLASE"/>
    <property type="match status" value="1"/>
</dbReference>
<evidence type="ECO:0000256" key="4">
    <source>
        <dbReference type="ARBA" id="ARBA00022679"/>
    </source>
</evidence>
<evidence type="ECO:0000256" key="3">
    <source>
        <dbReference type="ARBA" id="ARBA00009381"/>
    </source>
</evidence>
<feature type="binding site" evidence="10">
    <location>
        <position position="117"/>
    </location>
    <ligand>
        <name>L-glutamate</name>
        <dbReference type="ChEBI" id="CHEBI:29985"/>
    </ligand>
</feature>
<organism evidence="13 14">
    <name type="scientific">Swingsia samuiensis</name>
    <dbReference type="NCBI Taxonomy" id="1293412"/>
    <lineage>
        <taxon>Bacteria</taxon>
        <taxon>Pseudomonadati</taxon>
        <taxon>Pseudomonadota</taxon>
        <taxon>Alphaproteobacteria</taxon>
        <taxon>Acetobacterales</taxon>
        <taxon>Acetobacteraceae</taxon>
        <taxon>Swingsia</taxon>
    </lineage>
</organism>
<dbReference type="Gene3D" id="3.60.20.40">
    <property type="match status" value="1"/>
</dbReference>
<comment type="subunit">
    <text evidence="11">This enzyme consists of two polypeptide chains, which are synthesized in precursor form from a single polypeptide.</text>
</comment>
<evidence type="ECO:0000256" key="5">
    <source>
        <dbReference type="ARBA" id="ARBA00022801"/>
    </source>
</evidence>
<dbReference type="InterPro" id="IPR043138">
    <property type="entry name" value="GGT_lsub"/>
</dbReference>
<feature type="signal peptide" evidence="12">
    <location>
        <begin position="1"/>
        <end position="19"/>
    </location>
</feature>
<evidence type="ECO:0000256" key="9">
    <source>
        <dbReference type="PIRSR" id="PIRSR600101-1"/>
    </source>
</evidence>
<evidence type="ECO:0000256" key="12">
    <source>
        <dbReference type="SAM" id="SignalP"/>
    </source>
</evidence>
<keyword evidence="4 11" id="KW-0808">Transferase</keyword>
<protein>
    <recommendedName>
        <fullName evidence="11">Glutathione hydrolase proenzyme</fullName>
        <ecNumber evidence="11">2.3.2.2</ecNumber>
        <ecNumber evidence="11">3.4.19.13</ecNumber>
    </recommendedName>
    <component>
        <recommendedName>
            <fullName evidence="11">Glutathione hydrolase large chain</fullName>
        </recommendedName>
    </component>
    <component>
        <recommendedName>
            <fullName evidence="11">Glutathione hydrolase small chain</fullName>
        </recommendedName>
    </component>
</protein>
<comment type="catalytic activity">
    <reaction evidence="2 11">
        <text>glutathione + H2O = L-cysteinylglycine + L-glutamate</text>
        <dbReference type="Rhea" id="RHEA:28807"/>
        <dbReference type="ChEBI" id="CHEBI:15377"/>
        <dbReference type="ChEBI" id="CHEBI:29985"/>
        <dbReference type="ChEBI" id="CHEBI:57925"/>
        <dbReference type="ChEBI" id="CHEBI:61694"/>
        <dbReference type="EC" id="3.4.19.13"/>
    </reaction>
</comment>
<evidence type="ECO:0000256" key="2">
    <source>
        <dbReference type="ARBA" id="ARBA00001089"/>
    </source>
</evidence>